<dbReference type="GO" id="GO:0004806">
    <property type="term" value="F:triacylglycerol lipase activity"/>
    <property type="evidence" value="ECO:0007669"/>
    <property type="project" value="TreeGrafter"/>
</dbReference>
<evidence type="ECO:0000313" key="6">
    <source>
        <dbReference type="Proteomes" id="UP000019132"/>
    </source>
</evidence>
<dbReference type="InterPro" id="IPR033562">
    <property type="entry name" value="PLPL"/>
</dbReference>
<evidence type="ECO:0000256" key="3">
    <source>
        <dbReference type="SAM" id="Phobius"/>
    </source>
</evidence>
<dbReference type="GO" id="GO:0019433">
    <property type="term" value="P:triglyceride catabolic process"/>
    <property type="evidence" value="ECO:0007669"/>
    <property type="project" value="TreeGrafter"/>
</dbReference>
<protein>
    <recommendedName>
        <fullName evidence="4">PNPLA domain-containing protein</fullName>
    </recommendedName>
</protein>
<dbReference type="GO" id="GO:0005737">
    <property type="term" value="C:cytoplasm"/>
    <property type="evidence" value="ECO:0007669"/>
    <property type="project" value="TreeGrafter"/>
</dbReference>
<dbReference type="PANTHER" id="PTHR12406:SF42">
    <property type="entry name" value="PNPLA DOMAIN-CONTAINING PROTEIN"/>
    <property type="match status" value="1"/>
</dbReference>
<feature type="short sequence motif" description="DGA/G" evidence="2">
    <location>
        <begin position="184"/>
        <end position="186"/>
    </location>
</feature>
<dbReference type="eggNOG" id="KOG3773">
    <property type="taxonomic scope" value="Eukaryota"/>
</dbReference>
<dbReference type="GO" id="GO:0055088">
    <property type="term" value="P:lipid homeostasis"/>
    <property type="evidence" value="ECO:0007669"/>
    <property type="project" value="TreeGrafter"/>
</dbReference>
<keyword evidence="2" id="KW-0378">Hydrolase</keyword>
<keyword evidence="3" id="KW-0472">Membrane</keyword>
<dbReference type="InterPro" id="IPR002641">
    <property type="entry name" value="PNPLA_dom"/>
</dbReference>
<dbReference type="EnsemblProtists" id="PYU1_T005454">
    <property type="protein sequence ID" value="PYU1_T005454"/>
    <property type="gene ID" value="PYU1_G005443"/>
</dbReference>
<accession>K3WKG2</accession>
<feature type="transmembrane region" description="Helical" evidence="3">
    <location>
        <begin position="290"/>
        <end position="312"/>
    </location>
</feature>
<keyword evidence="1 2" id="KW-0443">Lipid metabolism</keyword>
<dbReference type="Proteomes" id="UP000019132">
    <property type="component" value="Unassembled WGS sequence"/>
</dbReference>
<proteinExistence type="predicted"/>
<sequence>MASSPIIEVVAGQRGTLAATLMAPPSVAMPTGFSFACGGWLKMYLFGVAKALQEFELERDAQMIGCSAGALTATALAMKCDFDAIRDYVLTNVIPKAHATFDGPFKVREYLRDTLAATGKLHRYEMLNEKKPLTIVYTSLSAWASRRITEFTSRDHLEKSLLASCCAPPIAGMPFKMNGEWVMDGGLFDFQPTFDGKTVTVSPFYCTGADIKPSRYVPMWWAVLPPGERDVEWLFDLGYEDGLTWIVKSGLAGSKHVEIPTKGASYDGEWTTTVGRVLGYRGVESRVLDAMFVGLFVCLWKPLVFLLLYLELYLHVLIAGGKAAVFGAAAKLMMSSIVIALSVVMLATLSLQDTLLFFVGLIASGIFLGVLVLLCGGIHEAARVASQDWQKCQSCLRNITSLSLFLRSVPVYGASVQLKRHEFLLKHSFVYRVTLHFV</sequence>
<dbReference type="GO" id="GO:0016020">
    <property type="term" value="C:membrane"/>
    <property type="evidence" value="ECO:0007669"/>
    <property type="project" value="TreeGrafter"/>
</dbReference>
<dbReference type="PANTHER" id="PTHR12406">
    <property type="entry name" value="CALCIUM-INDEPENDENT PHOSPHOLIPASE A2 IPLA2 -RELATED"/>
    <property type="match status" value="1"/>
</dbReference>
<dbReference type="OMA" id="GRECWSP"/>
<dbReference type="SUPFAM" id="SSF52151">
    <property type="entry name" value="FabD/lysophospholipase-like"/>
    <property type="match status" value="1"/>
</dbReference>
<dbReference type="AlphaFoldDB" id="K3WKG2"/>
<dbReference type="HOGENOM" id="CLU_041866_0_0_1"/>
<evidence type="ECO:0000256" key="2">
    <source>
        <dbReference type="PROSITE-ProRule" id="PRU01161"/>
    </source>
</evidence>
<reference evidence="5" key="3">
    <citation type="submission" date="2015-02" db="UniProtKB">
        <authorList>
            <consortium name="EnsemblProtists"/>
        </authorList>
    </citation>
    <scope>IDENTIFICATION</scope>
    <source>
        <strain evidence="5">DAOM BR144</strain>
    </source>
</reference>
<feature type="domain" description="PNPLA" evidence="4">
    <location>
        <begin position="33"/>
        <end position="197"/>
    </location>
</feature>
<reference evidence="6" key="2">
    <citation type="submission" date="2010-04" db="EMBL/GenBank/DDBJ databases">
        <authorList>
            <person name="Buell R."/>
            <person name="Hamilton J."/>
            <person name="Hostetler J."/>
        </authorList>
    </citation>
    <scope>NUCLEOTIDE SEQUENCE [LARGE SCALE GENOMIC DNA]</scope>
    <source>
        <strain evidence="6">DAOM:BR144</strain>
    </source>
</reference>
<dbReference type="GO" id="GO:0005811">
    <property type="term" value="C:lipid droplet"/>
    <property type="evidence" value="ECO:0007669"/>
    <property type="project" value="TreeGrafter"/>
</dbReference>
<feature type="short sequence motif" description="GXSXG" evidence="2">
    <location>
        <begin position="65"/>
        <end position="69"/>
    </location>
</feature>
<keyword evidence="3" id="KW-1133">Transmembrane helix</keyword>
<evidence type="ECO:0000259" key="4">
    <source>
        <dbReference type="PROSITE" id="PS51635"/>
    </source>
</evidence>
<dbReference type="InterPro" id="IPR016035">
    <property type="entry name" value="Acyl_Trfase/lysoPLipase"/>
</dbReference>
<reference evidence="6" key="1">
    <citation type="journal article" date="2010" name="Genome Biol.">
        <title>Genome sequence of the necrotrophic plant pathogen Pythium ultimum reveals original pathogenicity mechanisms and effector repertoire.</title>
        <authorList>
            <person name="Levesque C.A."/>
            <person name="Brouwer H."/>
            <person name="Cano L."/>
            <person name="Hamilton J.P."/>
            <person name="Holt C."/>
            <person name="Huitema E."/>
            <person name="Raffaele S."/>
            <person name="Robideau G.P."/>
            <person name="Thines M."/>
            <person name="Win J."/>
            <person name="Zerillo M.M."/>
            <person name="Beakes G.W."/>
            <person name="Boore J.L."/>
            <person name="Busam D."/>
            <person name="Dumas B."/>
            <person name="Ferriera S."/>
            <person name="Fuerstenberg S.I."/>
            <person name="Gachon C.M."/>
            <person name="Gaulin E."/>
            <person name="Govers F."/>
            <person name="Grenville-Briggs L."/>
            <person name="Horner N."/>
            <person name="Hostetler J."/>
            <person name="Jiang R.H."/>
            <person name="Johnson J."/>
            <person name="Krajaejun T."/>
            <person name="Lin H."/>
            <person name="Meijer H.J."/>
            <person name="Moore B."/>
            <person name="Morris P."/>
            <person name="Phuntmart V."/>
            <person name="Puiu D."/>
            <person name="Shetty J."/>
            <person name="Stajich J.E."/>
            <person name="Tripathy S."/>
            <person name="Wawra S."/>
            <person name="van West P."/>
            <person name="Whitty B.R."/>
            <person name="Coutinho P.M."/>
            <person name="Henrissat B."/>
            <person name="Martin F."/>
            <person name="Thomas P.D."/>
            <person name="Tyler B.M."/>
            <person name="De Vries R.P."/>
            <person name="Kamoun S."/>
            <person name="Yandell M."/>
            <person name="Tisserat N."/>
            <person name="Buell C.R."/>
        </authorList>
    </citation>
    <scope>NUCLEOTIDE SEQUENCE</scope>
    <source>
        <strain evidence="6">DAOM:BR144</strain>
    </source>
</reference>
<organism evidence="5 6">
    <name type="scientific">Globisporangium ultimum (strain ATCC 200006 / CBS 805.95 / DAOM BR144)</name>
    <name type="common">Pythium ultimum</name>
    <dbReference type="NCBI Taxonomy" id="431595"/>
    <lineage>
        <taxon>Eukaryota</taxon>
        <taxon>Sar</taxon>
        <taxon>Stramenopiles</taxon>
        <taxon>Oomycota</taxon>
        <taxon>Peronosporomycetes</taxon>
        <taxon>Pythiales</taxon>
        <taxon>Pythiaceae</taxon>
        <taxon>Globisporangium</taxon>
    </lineage>
</organism>
<evidence type="ECO:0000313" key="5">
    <source>
        <dbReference type="EnsemblProtists" id="PYU1_T005454"/>
    </source>
</evidence>
<dbReference type="EMBL" id="GL376633">
    <property type="status" value="NOT_ANNOTATED_CDS"/>
    <property type="molecule type" value="Genomic_DNA"/>
</dbReference>
<keyword evidence="6" id="KW-1185">Reference proteome</keyword>
<feature type="transmembrane region" description="Helical" evidence="3">
    <location>
        <begin position="324"/>
        <end position="349"/>
    </location>
</feature>
<feature type="active site" description="Proton acceptor" evidence="2">
    <location>
        <position position="184"/>
    </location>
</feature>
<evidence type="ECO:0000256" key="1">
    <source>
        <dbReference type="ARBA" id="ARBA00023098"/>
    </source>
</evidence>
<name>K3WKG2_GLOUD</name>
<feature type="active site" description="Nucleophile" evidence="2">
    <location>
        <position position="67"/>
    </location>
</feature>
<keyword evidence="3" id="KW-0812">Transmembrane</keyword>
<feature type="transmembrane region" description="Helical" evidence="3">
    <location>
        <begin position="355"/>
        <end position="376"/>
    </location>
</feature>
<dbReference type="PROSITE" id="PS51635">
    <property type="entry name" value="PNPLA"/>
    <property type="match status" value="1"/>
</dbReference>
<dbReference type="Gene3D" id="3.40.1090.10">
    <property type="entry name" value="Cytosolic phospholipase A2 catalytic domain"/>
    <property type="match status" value="1"/>
</dbReference>
<dbReference type="InParanoid" id="K3WKG2"/>
<dbReference type="STRING" id="431595.K3WKG2"/>
<dbReference type="Pfam" id="PF01734">
    <property type="entry name" value="Patatin"/>
    <property type="match status" value="1"/>
</dbReference>
<comment type="caution">
    <text evidence="2">Lacks conserved residue(s) required for the propagation of feature annotation.</text>
</comment>
<keyword evidence="2" id="KW-0442">Lipid degradation</keyword>
<dbReference type="VEuPathDB" id="FungiDB:PYU1_G005443"/>